<dbReference type="InterPro" id="IPR011944">
    <property type="entry name" value="Steroid_delta5-4_isomerase"/>
</dbReference>
<dbReference type="Gene3D" id="3.10.450.50">
    <property type="match status" value="1"/>
</dbReference>
<protein>
    <submittedName>
        <fullName evidence="2">SgcJ/EcaC family oxidoreductase</fullName>
    </submittedName>
</protein>
<proteinExistence type="predicted"/>
<feature type="domain" description="DUF4440" evidence="1">
    <location>
        <begin position="43"/>
        <end position="155"/>
    </location>
</feature>
<evidence type="ECO:0000313" key="3">
    <source>
        <dbReference type="Proteomes" id="UP000437748"/>
    </source>
</evidence>
<dbReference type="RefSeq" id="WP_153421500.1">
    <property type="nucleotide sequence ID" value="NZ_WFLM01000005.1"/>
</dbReference>
<dbReference type="AlphaFoldDB" id="A0A6N6VPG4"/>
<accession>A0A6N6VPG4</accession>
<dbReference type="EMBL" id="WFLM01000005">
    <property type="protein sequence ID" value="KAB8037083.1"/>
    <property type="molecule type" value="Genomic_DNA"/>
</dbReference>
<dbReference type="InterPro" id="IPR032710">
    <property type="entry name" value="NTF2-like_dom_sf"/>
</dbReference>
<dbReference type="InterPro" id="IPR027843">
    <property type="entry name" value="DUF4440"/>
</dbReference>
<dbReference type="Pfam" id="PF14534">
    <property type="entry name" value="DUF4440"/>
    <property type="match status" value="1"/>
</dbReference>
<dbReference type="OrthoDB" id="122531at2"/>
<dbReference type="NCBIfam" id="TIGR02246">
    <property type="entry name" value="SgcJ/EcaC family oxidoreductase"/>
    <property type="match status" value="1"/>
</dbReference>
<gene>
    <name evidence="2" type="ORF">GCL60_14735</name>
</gene>
<evidence type="ECO:0000313" key="2">
    <source>
        <dbReference type="EMBL" id="KAB8037083.1"/>
    </source>
</evidence>
<sequence>MIQKLFSIIPKIIFILSPLVVIHTVANALSKSDENSINNVIISYMKGWNENNADKFSESFSSDAEFVNIFGQRFIGKKAVRDRHEVVLNTFLKNTKLEATQIDLKEIKSSNVVIGHINWKIIEPHNKQDAEKVDSQIKYGIFTQVFVKENGKWLIVASQNTLKKD</sequence>
<comment type="caution">
    <text evidence="2">The sequence shown here is derived from an EMBL/GenBank/DDBJ whole genome shotgun (WGS) entry which is preliminary data.</text>
</comment>
<reference evidence="2 3" key="1">
    <citation type="submission" date="2019-10" db="EMBL/GenBank/DDBJ databases">
        <title>New species of Slilvanegrellaceae.</title>
        <authorList>
            <person name="Pitt A."/>
            <person name="Hahn M.W."/>
        </authorList>
    </citation>
    <scope>NUCLEOTIDE SEQUENCE [LARGE SCALE GENOMIC DNA]</scope>
    <source>
        <strain evidence="2 3">SP-Ram-0.45-NSY-1</strain>
    </source>
</reference>
<keyword evidence="3" id="KW-1185">Reference proteome</keyword>
<organism evidence="2 3">
    <name type="scientific">Silvanigrella paludirubra</name>
    <dbReference type="NCBI Taxonomy" id="2499159"/>
    <lineage>
        <taxon>Bacteria</taxon>
        <taxon>Pseudomonadati</taxon>
        <taxon>Bdellovibrionota</taxon>
        <taxon>Oligoflexia</taxon>
        <taxon>Silvanigrellales</taxon>
        <taxon>Silvanigrellaceae</taxon>
        <taxon>Silvanigrella</taxon>
    </lineage>
</organism>
<name>A0A6N6VPG4_9BACT</name>
<dbReference type="SUPFAM" id="SSF54427">
    <property type="entry name" value="NTF2-like"/>
    <property type="match status" value="1"/>
</dbReference>
<dbReference type="Proteomes" id="UP000437748">
    <property type="component" value="Unassembled WGS sequence"/>
</dbReference>
<evidence type="ECO:0000259" key="1">
    <source>
        <dbReference type="Pfam" id="PF14534"/>
    </source>
</evidence>